<feature type="compositionally biased region" description="Low complexity" evidence="1">
    <location>
        <begin position="16"/>
        <end position="27"/>
    </location>
</feature>
<evidence type="ECO:0000313" key="4">
    <source>
        <dbReference type="Proteomes" id="UP001321749"/>
    </source>
</evidence>
<feature type="transmembrane region" description="Helical" evidence="2">
    <location>
        <begin position="121"/>
        <end position="142"/>
    </location>
</feature>
<keyword evidence="2" id="KW-1133">Transmembrane helix</keyword>
<reference evidence="3" key="2">
    <citation type="submission" date="2023-06" db="EMBL/GenBank/DDBJ databases">
        <authorList>
            <consortium name="Lawrence Berkeley National Laboratory"/>
            <person name="Mondo S.J."/>
            <person name="Hensen N."/>
            <person name="Bonometti L."/>
            <person name="Westerberg I."/>
            <person name="Brannstrom I.O."/>
            <person name="Guillou S."/>
            <person name="Cros-Aarteil S."/>
            <person name="Calhoun S."/>
            <person name="Haridas S."/>
            <person name="Kuo A."/>
            <person name="Pangilinan J."/>
            <person name="Riley R."/>
            <person name="Labutti K."/>
            <person name="Andreopoulos B."/>
            <person name="Lipzen A."/>
            <person name="Chen C."/>
            <person name="Yanf M."/>
            <person name="Daum C."/>
            <person name="Ng V."/>
            <person name="Clum A."/>
            <person name="Steindorff A."/>
            <person name="Ohm R."/>
            <person name="Martin F."/>
            <person name="Silar P."/>
            <person name="Natvig D."/>
            <person name="Lalanne C."/>
            <person name="Gautier V."/>
            <person name="Ament-Velasquez S.L."/>
            <person name="Kruys A."/>
            <person name="Hutchinson M.I."/>
            <person name="Powell A.J."/>
            <person name="Barry K."/>
            <person name="Miller A.N."/>
            <person name="Grigoriev I.V."/>
            <person name="Debuchy R."/>
            <person name="Gladieux P."/>
            <person name="Thoren M.H."/>
            <person name="Johannesson H."/>
        </authorList>
    </citation>
    <scope>NUCLEOTIDE SEQUENCE</scope>
    <source>
        <strain evidence="3">PSN324</strain>
    </source>
</reference>
<name>A0AAV9HJ71_9PEZI</name>
<evidence type="ECO:0000256" key="2">
    <source>
        <dbReference type="SAM" id="Phobius"/>
    </source>
</evidence>
<sequence length="144" mass="15946">MPSRESDSSFSAKVAPTTLSPSTNSPTQLRRVSSLSESNLRLVEDPIAPSHAERSLPSPPPLNLNYSTFESEHPAVSGVATVDAAEELLISEYQQDMEGEDGNNARERDRNGYWKESLTMILLWVVALPLLFAALYICLDLLRR</sequence>
<accession>A0AAV9HJ71</accession>
<dbReference type="Proteomes" id="UP001321749">
    <property type="component" value="Unassembled WGS sequence"/>
</dbReference>
<feature type="region of interest" description="Disordered" evidence="1">
    <location>
        <begin position="1"/>
        <end position="68"/>
    </location>
</feature>
<reference evidence="3" key="1">
    <citation type="journal article" date="2023" name="Mol. Phylogenet. Evol.">
        <title>Genome-scale phylogeny and comparative genomics of the fungal order Sordariales.</title>
        <authorList>
            <person name="Hensen N."/>
            <person name="Bonometti L."/>
            <person name="Westerberg I."/>
            <person name="Brannstrom I.O."/>
            <person name="Guillou S."/>
            <person name="Cros-Aarteil S."/>
            <person name="Calhoun S."/>
            <person name="Haridas S."/>
            <person name="Kuo A."/>
            <person name="Mondo S."/>
            <person name="Pangilinan J."/>
            <person name="Riley R."/>
            <person name="LaButti K."/>
            <person name="Andreopoulos B."/>
            <person name="Lipzen A."/>
            <person name="Chen C."/>
            <person name="Yan M."/>
            <person name="Daum C."/>
            <person name="Ng V."/>
            <person name="Clum A."/>
            <person name="Steindorff A."/>
            <person name="Ohm R.A."/>
            <person name="Martin F."/>
            <person name="Silar P."/>
            <person name="Natvig D.O."/>
            <person name="Lalanne C."/>
            <person name="Gautier V."/>
            <person name="Ament-Velasquez S.L."/>
            <person name="Kruys A."/>
            <person name="Hutchinson M.I."/>
            <person name="Powell A.J."/>
            <person name="Barry K."/>
            <person name="Miller A.N."/>
            <person name="Grigoriev I.V."/>
            <person name="Debuchy R."/>
            <person name="Gladieux P."/>
            <person name="Hiltunen Thoren M."/>
            <person name="Johannesson H."/>
        </authorList>
    </citation>
    <scope>NUCLEOTIDE SEQUENCE</scope>
    <source>
        <strain evidence="3">PSN324</strain>
    </source>
</reference>
<organism evidence="3 4">
    <name type="scientific">Cladorrhinum samala</name>
    <dbReference type="NCBI Taxonomy" id="585594"/>
    <lineage>
        <taxon>Eukaryota</taxon>
        <taxon>Fungi</taxon>
        <taxon>Dikarya</taxon>
        <taxon>Ascomycota</taxon>
        <taxon>Pezizomycotina</taxon>
        <taxon>Sordariomycetes</taxon>
        <taxon>Sordariomycetidae</taxon>
        <taxon>Sordariales</taxon>
        <taxon>Podosporaceae</taxon>
        <taxon>Cladorrhinum</taxon>
    </lineage>
</organism>
<evidence type="ECO:0000313" key="3">
    <source>
        <dbReference type="EMBL" id="KAK4460044.1"/>
    </source>
</evidence>
<gene>
    <name evidence="3" type="ORF">QBC42DRAFT_288941</name>
</gene>
<keyword evidence="2" id="KW-0812">Transmembrane</keyword>
<keyword evidence="2" id="KW-0472">Membrane</keyword>
<protein>
    <submittedName>
        <fullName evidence="3">Uncharacterized protein</fullName>
    </submittedName>
</protein>
<dbReference type="AlphaFoldDB" id="A0AAV9HJ71"/>
<keyword evidence="4" id="KW-1185">Reference proteome</keyword>
<evidence type="ECO:0000256" key="1">
    <source>
        <dbReference type="SAM" id="MobiDB-lite"/>
    </source>
</evidence>
<comment type="caution">
    <text evidence="3">The sequence shown here is derived from an EMBL/GenBank/DDBJ whole genome shotgun (WGS) entry which is preliminary data.</text>
</comment>
<feature type="compositionally biased region" description="Polar residues" evidence="1">
    <location>
        <begin position="28"/>
        <end position="39"/>
    </location>
</feature>
<dbReference type="EMBL" id="MU865021">
    <property type="protein sequence ID" value="KAK4460044.1"/>
    <property type="molecule type" value="Genomic_DNA"/>
</dbReference>
<proteinExistence type="predicted"/>